<dbReference type="EMBL" id="AANZ01000043">
    <property type="protein sequence ID" value="EAQ77087.1"/>
    <property type="molecule type" value="Genomic_DNA"/>
</dbReference>
<proteinExistence type="predicted"/>
<gene>
    <name evidence="1" type="ORF">DSM3645_25674</name>
</gene>
<accession>A4A2C1</accession>
<dbReference type="HOGENOM" id="CLU_1493448_0_0_0"/>
<reference evidence="1 2" key="1">
    <citation type="submission" date="2006-02" db="EMBL/GenBank/DDBJ databases">
        <authorList>
            <person name="Amann R."/>
            <person name="Ferriera S."/>
            <person name="Johnson J."/>
            <person name="Kravitz S."/>
            <person name="Halpern A."/>
            <person name="Remington K."/>
            <person name="Beeson K."/>
            <person name="Tran B."/>
            <person name="Rogers Y.-H."/>
            <person name="Friedman R."/>
            <person name="Venter J.C."/>
        </authorList>
    </citation>
    <scope>NUCLEOTIDE SEQUENCE [LARGE SCALE GENOMIC DNA]</scope>
    <source>
        <strain evidence="1 2">DSM 3645</strain>
    </source>
</reference>
<protein>
    <submittedName>
        <fullName evidence="1">Uncharacterized protein</fullName>
    </submittedName>
</protein>
<name>A4A2C1_9BACT</name>
<dbReference type="AlphaFoldDB" id="A4A2C1"/>
<evidence type="ECO:0000313" key="2">
    <source>
        <dbReference type="Proteomes" id="UP000004358"/>
    </source>
</evidence>
<evidence type="ECO:0000313" key="1">
    <source>
        <dbReference type="EMBL" id="EAQ77087.1"/>
    </source>
</evidence>
<organism evidence="1 2">
    <name type="scientific">Blastopirellula marina DSM 3645</name>
    <dbReference type="NCBI Taxonomy" id="314230"/>
    <lineage>
        <taxon>Bacteria</taxon>
        <taxon>Pseudomonadati</taxon>
        <taxon>Planctomycetota</taxon>
        <taxon>Planctomycetia</taxon>
        <taxon>Pirellulales</taxon>
        <taxon>Pirellulaceae</taxon>
        <taxon>Blastopirellula</taxon>
    </lineage>
</organism>
<dbReference type="STRING" id="314230.DSM3645_25674"/>
<comment type="caution">
    <text evidence="1">The sequence shown here is derived from an EMBL/GenBank/DDBJ whole genome shotgun (WGS) entry which is preliminary data.</text>
</comment>
<dbReference type="Proteomes" id="UP000004358">
    <property type="component" value="Unassembled WGS sequence"/>
</dbReference>
<sequence>MKASWRHLGILLIATQAVGCFGVRYRDSMALPTCDAACQTATTGSQDHNSAGPEHQVVAFDQPMIPPRPKFHPVPTRPAFAPRVEYSPPELMRRTVEVEMPDVPELAAPIVIPAPAPARMPAPPAEAISIPPVETKAPQPLPPPTVHAKPIIAPLPTQIDLDQPAEIRPIQGTWRIKSAS</sequence>